<dbReference type="AlphaFoldDB" id="A0A9X0AR48"/>
<accession>A0A9X0AR48</accession>
<comment type="caution">
    <text evidence="2">The sequence shown here is derived from an EMBL/GenBank/DDBJ whole genome shotgun (WGS) entry which is preliminary data.</text>
</comment>
<name>A0A9X0AR48_9HELO</name>
<reference evidence="2" key="1">
    <citation type="submission" date="2022-11" db="EMBL/GenBank/DDBJ databases">
        <title>Genome Resource of Sclerotinia nivalis Strain SnTB1, a Plant Pathogen Isolated from American Ginseng.</title>
        <authorList>
            <person name="Fan S."/>
        </authorList>
    </citation>
    <scope>NUCLEOTIDE SEQUENCE</scope>
    <source>
        <strain evidence="2">SnTB1</strain>
    </source>
</reference>
<keyword evidence="3" id="KW-1185">Reference proteome</keyword>
<protein>
    <submittedName>
        <fullName evidence="2">Uncharacterized protein</fullName>
    </submittedName>
</protein>
<dbReference type="OrthoDB" id="3494591at2759"/>
<sequence>MMLRSSLIDFTIMPNKKPFRVYEDPEDREPQCCNDDGLCPLCIEGNTAGHRCSQKCKGCPKCGNLLRKRWQQEPGVLTDGAVMHFTKSASTSDLLFQVSANNESSNTTNSSQPRSISTTNATTSSSLQIPCNDEQVTPSRLRYQSLYYPPTKNLVDQQHSSEASQPAMQTHHPYHDIKSPSLTGSQDSLIANSPTKPLGDQKRSHRVSKTALRTHAEKLRAALACPVDELAPVKPMSSKKAPLKNKIESFWRKMKHEVNEYFKEFPRNDQLANGNAAKMGMK</sequence>
<dbReference type="Proteomes" id="UP001152300">
    <property type="component" value="Unassembled WGS sequence"/>
</dbReference>
<evidence type="ECO:0000313" key="2">
    <source>
        <dbReference type="EMBL" id="KAJ8067379.1"/>
    </source>
</evidence>
<evidence type="ECO:0000256" key="1">
    <source>
        <dbReference type="SAM" id="MobiDB-lite"/>
    </source>
</evidence>
<evidence type="ECO:0000313" key="3">
    <source>
        <dbReference type="Proteomes" id="UP001152300"/>
    </source>
</evidence>
<organism evidence="2 3">
    <name type="scientific">Sclerotinia nivalis</name>
    <dbReference type="NCBI Taxonomy" id="352851"/>
    <lineage>
        <taxon>Eukaryota</taxon>
        <taxon>Fungi</taxon>
        <taxon>Dikarya</taxon>
        <taxon>Ascomycota</taxon>
        <taxon>Pezizomycotina</taxon>
        <taxon>Leotiomycetes</taxon>
        <taxon>Helotiales</taxon>
        <taxon>Sclerotiniaceae</taxon>
        <taxon>Sclerotinia</taxon>
    </lineage>
</organism>
<feature type="compositionally biased region" description="Low complexity" evidence="1">
    <location>
        <begin position="101"/>
        <end position="126"/>
    </location>
</feature>
<gene>
    <name evidence="2" type="ORF">OCU04_004730</name>
</gene>
<dbReference type="EMBL" id="JAPEIS010000004">
    <property type="protein sequence ID" value="KAJ8067379.1"/>
    <property type="molecule type" value="Genomic_DNA"/>
</dbReference>
<proteinExistence type="predicted"/>
<feature type="region of interest" description="Disordered" evidence="1">
    <location>
        <begin position="101"/>
        <end position="134"/>
    </location>
</feature>